<name>A0ABW4VXY2_9BACI</name>
<comment type="caution">
    <text evidence="1">The sequence shown here is derived from an EMBL/GenBank/DDBJ whole genome shotgun (WGS) entry which is preliminary data.</text>
</comment>
<keyword evidence="2" id="KW-1185">Reference proteome</keyword>
<dbReference type="EMBL" id="JBHUHQ010000015">
    <property type="protein sequence ID" value="MFD2044499.1"/>
    <property type="molecule type" value="Genomic_DNA"/>
</dbReference>
<protein>
    <submittedName>
        <fullName evidence="1">DUF2922 domain-containing protein</fullName>
    </submittedName>
</protein>
<organism evidence="1 2">
    <name type="scientific">Ornithinibacillus salinisoli</name>
    <dbReference type="NCBI Taxonomy" id="1848459"/>
    <lineage>
        <taxon>Bacteria</taxon>
        <taxon>Bacillati</taxon>
        <taxon>Bacillota</taxon>
        <taxon>Bacilli</taxon>
        <taxon>Bacillales</taxon>
        <taxon>Bacillaceae</taxon>
        <taxon>Ornithinibacillus</taxon>
    </lineage>
</organism>
<dbReference type="Proteomes" id="UP001597383">
    <property type="component" value="Unassembled WGS sequence"/>
</dbReference>
<dbReference type="RefSeq" id="WP_377556269.1">
    <property type="nucleotide sequence ID" value="NZ_JBHUHQ010000015.1"/>
</dbReference>
<evidence type="ECO:0000313" key="1">
    <source>
        <dbReference type="EMBL" id="MFD2044499.1"/>
    </source>
</evidence>
<accession>A0ABW4VXY2</accession>
<dbReference type="Pfam" id="PF11148">
    <property type="entry name" value="DUF2922"/>
    <property type="match status" value="1"/>
</dbReference>
<reference evidence="2" key="1">
    <citation type="journal article" date="2019" name="Int. J. Syst. Evol. Microbiol.">
        <title>The Global Catalogue of Microorganisms (GCM) 10K type strain sequencing project: providing services to taxonomists for standard genome sequencing and annotation.</title>
        <authorList>
            <consortium name="The Broad Institute Genomics Platform"/>
            <consortium name="The Broad Institute Genome Sequencing Center for Infectious Disease"/>
            <person name="Wu L."/>
            <person name="Ma J."/>
        </authorList>
    </citation>
    <scope>NUCLEOTIDE SEQUENCE [LARGE SCALE GENOMIC DNA]</scope>
    <source>
        <strain evidence="2">R28</strain>
    </source>
</reference>
<dbReference type="InterPro" id="IPR021321">
    <property type="entry name" value="DUF2922"/>
</dbReference>
<gene>
    <name evidence="1" type="ORF">ACFSJF_09490</name>
</gene>
<proteinExistence type="predicted"/>
<sequence>MKKLELKFENEDGKIVTYSLDNPVEPVNPTEVEAAMDEIISQNAFTSSGGNLVAKKSARVVERIVEEVEIG</sequence>
<evidence type="ECO:0000313" key="2">
    <source>
        <dbReference type="Proteomes" id="UP001597383"/>
    </source>
</evidence>